<name>A0AC60PAC9_IXOPE</name>
<dbReference type="EMBL" id="JABSTQ010010950">
    <property type="protein sequence ID" value="KAG0416490.1"/>
    <property type="molecule type" value="Genomic_DNA"/>
</dbReference>
<dbReference type="Proteomes" id="UP000805193">
    <property type="component" value="Unassembled WGS sequence"/>
</dbReference>
<gene>
    <name evidence="1" type="ORF">HPB47_006389</name>
</gene>
<keyword evidence="2" id="KW-1185">Reference proteome</keyword>
<evidence type="ECO:0000313" key="1">
    <source>
        <dbReference type="EMBL" id="KAG0416490.1"/>
    </source>
</evidence>
<accession>A0AC60PAC9</accession>
<comment type="caution">
    <text evidence="1">The sequence shown here is derived from an EMBL/GenBank/DDBJ whole genome shotgun (WGS) entry which is preliminary data.</text>
</comment>
<organism evidence="1 2">
    <name type="scientific">Ixodes persulcatus</name>
    <name type="common">Taiga tick</name>
    <dbReference type="NCBI Taxonomy" id="34615"/>
    <lineage>
        <taxon>Eukaryota</taxon>
        <taxon>Metazoa</taxon>
        <taxon>Ecdysozoa</taxon>
        <taxon>Arthropoda</taxon>
        <taxon>Chelicerata</taxon>
        <taxon>Arachnida</taxon>
        <taxon>Acari</taxon>
        <taxon>Parasitiformes</taxon>
        <taxon>Ixodida</taxon>
        <taxon>Ixodoidea</taxon>
        <taxon>Ixodidae</taxon>
        <taxon>Ixodinae</taxon>
        <taxon>Ixodes</taxon>
    </lineage>
</organism>
<proteinExistence type="predicted"/>
<evidence type="ECO:0000313" key="2">
    <source>
        <dbReference type="Proteomes" id="UP000805193"/>
    </source>
</evidence>
<protein>
    <submittedName>
        <fullName evidence="1">Uncharacterized protein</fullName>
    </submittedName>
</protein>
<reference evidence="1 2" key="1">
    <citation type="journal article" date="2020" name="Cell">
        <title>Large-Scale Comparative Analyses of Tick Genomes Elucidate Their Genetic Diversity and Vector Capacities.</title>
        <authorList>
            <consortium name="Tick Genome and Microbiome Consortium (TIGMIC)"/>
            <person name="Jia N."/>
            <person name="Wang J."/>
            <person name="Shi W."/>
            <person name="Du L."/>
            <person name="Sun Y."/>
            <person name="Zhan W."/>
            <person name="Jiang J.F."/>
            <person name="Wang Q."/>
            <person name="Zhang B."/>
            <person name="Ji P."/>
            <person name="Bell-Sakyi L."/>
            <person name="Cui X.M."/>
            <person name="Yuan T.T."/>
            <person name="Jiang B.G."/>
            <person name="Yang W.F."/>
            <person name="Lam T.T."/>
            <person name="Chang Q.C."/>
            <person name="Ding S.J."/>
            <person name="Wang X.J."/>
            <person name="Zhu J.G."/>
            <person name="Ruan X.D."/>
            <person name="Zhao L."/>
            <person name="Wei J.T."/>
            <person name="Ye R.Z."/>
            <person name="Que T.C."/>
            <person name="Du C.H."/>
            <person name="Zhou Y.H."/>
            <person name="Cheng J.X."/>
            <person name="Dai P.F."/>
            <person name="Guo W.B."/>
            <person name="Han X.H."/>
            <person name="Huang E.J."/>
            <person name="Li L.F."/>
            <person name="Wei W."/>
            <person name="Gao Y.C."/>
            <person name="Liu J.Z."/>
            <person name="Shao H.Z."/>
            <person name="Wang X."/>
            <person name="Wang C.C."/>
            <person name="Yang T.C."/>
            <person name="Huo Q.B."/>
            <person name="Li W."/>
            <person name="Chen H.Y."/>
            <person name="Chen S.E."/>
            <person name="Zhou L.G."/>
            <person name="Ni X.B."/>
            <person name="Tian J.H."/>
            <person name="Sheng Y."/>
            <person name="Liu T."/>
            <person name="Pan Y.S."/>
            <person name="Xia L.Y."/>
            <person name="Li J."/>
            <person name="Zhao F."/>
            <person name="Cao W.C."/>
        </authorList>
    </citation>
    <scope>NUCLEOTIDE SEQUENCE [LARGE SCALE GENOMIC DNA]</scope>
    <source>
        <strain evidence="1">Iper-2018</strain>
    </source>
</reference>
<sequence length="116" mass="12434">MLAVCHSSGVMGVKKFPPLDNETMGGGSRLVELSRTANITQSPNSDHCARTKVRARDVAATSERQGREAEPLKFSVAAPPRPGPETSDEGGSSFPRRRDGSTKSKQQAARQEPTEV</sequence>